<keyword evidence="7 9" id="KW-0472">Membrane</keyword>
<feature type="transmembrane region" description="Helical" evidence="9">
    <location>
        <begin position="599"/>
        <end position="626"/>
    </location>
</feature>
<evidence type="ECO:0000256" key="3">
    <source>
        <dbReference type="ARBA" id="ARBA00022729"/>
    </source>
</evidence>
<evidence type="ECO:0000313" key="13">
    <source>
        <dbReference type="Proteomes" id="UP000121220"/>
    </source>
</evidence>
<evidence type="ECO:0000256" key="5">
    <source>
        <dbReference type="ARBA" id="ARBA00022879"/>
    </source>
</evidence>
<feature type="domain" description="Spike glycoprotein G central" evidence="11">
    <location>
        <begin position="364"/>
        <end position="431"/>
    </location>
</feature>
<keyword evidence="3" id="KW-0732">Signal</keyword>
<evidence type="ECO:0000259" key="11">
    <source>
        <dbReference type="Pfam" id="PF24833"/>
    </source>
</evidence>
<keyword evidence="5" id="KW-0261">Viral envelope protein</keyword>
<name>A0A0D3R1Z2_9RHAB</name>
<keyword evidence="13" id="KW-1185">Reference proteome</keyword>
<protein>
    <submittedName>
        <fullName evidence="12">Glycoprotein</fullName>
    </submittedName>
</protein>
<evidence type="ECO:0000256" key="6">
    <source>
        <dbReference type="ARBA" id="ARBA00022989"/>
    </source>
</evidence>
<organism evidence="12 13">
    <name type="scientific">Joinjakaka virus</name>
    <dbReference type="NCBI Taxonomy" id="1272943"/>
    <lineage>
        <taxon>Viruses</taxon>
        <taxon>Riboviria</taxon>
        <taxon>Orthornavirae</taxon>
        <taxon>Negarnaviricota</taxon>
        <taxon>Haploviricotina</taxon>
        <taxon>Monjiviricetes</taxon>
        <taxon>Mononegavirales</taxon>
        <taxon>Rhabdoviridae</taxon>
        <taxon>Alpharhabdovirinae</taxon>
        <taxon>Hapavirus</taxon>
        <taxon>Hapavirus joinjakaka</taxon>
    </lineage>
</organism>
<dbReference type="OrthoDB" id="21147at10239"/>
<dbReference type="GO" id="GO:0019031">
    <property type="term" value="C:viral envelope"/>
    <property type="evidence" value="ECO:0007669"/>
    <property type="project" value="UniProtKB-KW"/>
</dbReference>
<dbReference type="InterPro" id="IPR001903">
    <property type="entry name" value="Rhabdo_glycop_FD"/>
</dbReference>
<evidence type="ECO:0000256" key="7">
    <source>
        <dbReference type="ARBA" id="ARBA00023136"/>
    </source>
</evidence>
<dbReference type="Pfam" id="PF00974">
    <property type="entry name" value="Rhabdo_glycop_FD"/>
    <property type="match status" value="1"/>
</dbReference>
<dbReference type="GO" id="GO:0055036">
    <property type="term" value="C:virion membrane"/>
    <property type="evidence" value="ECO:0007669"/>
    <property type="project" value="UniProtKB-SubCell"/>
</dbReference>
<evidence type="ECO:0000256" key="4">
    <source>
        <dbReference type="ARBA" id="ARBA00022844"/>
    </source>
</evidence>
<keyword evidence="2 9" id="KW-0812">Transmembrane</keyword>
<keyword evidence="4" id="KW-0946">Virion</keyword>
<evidence type="ECO:0000256" key="9">
    <source>
        <dbReference type="SAM" id="Phobius"/>
    </source>
</evidence>
<dbReference type="SUPFAM" id="SSF161008">
    <property type="entry name" value="Viral glycoprotein ectodomain-like"/>
    <property type="match status" value="1"/>
</dbReference>
<proteinExistence type="predicted"/>
<comment type="subcellular location">
    <subcellularLocation>
        <location evidence="1">Virion membrane</location>
        <topology evidence="1">Single-pass type I membrane protein</topology>
    </subcellularLocation>
</comment>
<evidence type="ECO:0000256" key="1">
    <source>
        <dbReference type="ARBA" id="ARBA00004563"/>
    </source>
</evidence>
<dbReference type="Gene3D" id="2.30.29.130">
    <property type="match status" value="1"/>
</dbReference>
<dbReference type="Pfam" id="PF24833">
    <property type="entry name" value="Rhabdo_glycop_CD"/>
    <property type="match status" value="1"/>
</dbReference>
<dbReference type="KEGG" id="vg:37627489"/>
<dbReference type="GeneID" id="37627489"/>
<accession>A0A0D3R1Z2</accession>
<evidence type="ECO:0000256" key="2">
    <source>
        <dbReference type="ARBA" id="ARBA00022692"/>
    </source>
</evidence>
<dbReference type="Proteomes" id="UP000121220">
    <property type="component" value="Segment"/>
</dbReference>
<sequence length="665" mass="76174">MILIRWFLWISLSLLLLGINEVDGILWDFRINRLVRNKRKTQKTKLDQIGNGVVIQPIDPKEVHYNIVKPSIQIKNQSHPVIEIDDQKEPELKLEDFDWVSGNEFEGVVNMPVNCLTNWKVINPYAIRCPTFYEHDRYGGGRTVIGTAVHPEEIEHNIIPGFMCQKQTWVTECTEAWYWSTTVKNYVESSPVVEMECLMALAKEKVGTYVDPFFPPAECAWNANSRSSKEFVTLHPHDVRFDFYQYSKVDPLFVGGKCNEKSCPTIHQHVIWIGKNPVPLEGTCNLDRWRQSDIFALETHTSEKKVSDKVTIYLEFIESATYGMRSTKNACWTRFCDVPGIRFNDGEWWGIKSGHNVALDFLPECGKKSLITLHHAVNQDSEFKNRLSLKHYKCTEVLTKLISGSVITPMDISYLISDRPGLQSYYRFSAKQKGNGPVMGGGNNYMIEQKECMYQFVLLESDRFNITKQSDQINVGMTLQGDHIYINLTDFQHTKGNKSNDINRFTMTVNGYLKTGNVLVLPVDEITSESVDNTLYTPIGYHLIEEEEIGNYTTIGDAIEKILILDPRLNRTDIVEETVHFVNNIGKTVSSFFQGTSSLLWWGVTSVFFLVIVLLMRKCGVIDWLLKKKKPKSVERMNKYNSESNRMVDNKTSHGNVNGGFFGNV</sequence>
<evidence type="ECO:0000313" key="12">
    <source>
        <dbReference type="EMBL" id="AJR28532.1"/>
    </source>
</evidence>
<dbReference type="InterPro" id="IPR055447">
    <property type="entry name" value="Rhabdo_glycop_CD"/>
</dbReference>
<evidence type="ECO:0000256" key="8">
    <source>
        <dbReference type="ARBA" id="ARBA00023180"/>
    </source>
</evidence>
<keyword evidence="8" id="KW-0325">Glycoprotein</keyword>
<reference evidence="12 13" key="1">
    <citation type="journal article" date="2015" name="PLoS Pathog.">
        <title>Evolution of genome size and complexity in the rhabdoviridae.</title>
        <authorList>
            <person name="Walker P.J."/>
            <person name="Firth C."/>
            <person name="Widen S.G."/>
            <person name="Blasdell K.R."/>
            <person name="Guzman H."/>
            <person name="Wood T.G."/>
            <person name="Paradkar P.N."/>
            <person name="Holmes E.C."/>
            <person name="Tesh R.B."/>
            <person name="Vasilakis N."/>
        </authorList>
    </citation>
    <scope>NUCLEOTIDE SEQUENCE [LARGE SCALE GENOMIC DNA]</scope>
    <source>
        <strain evidence="12">AusMK7937</strain>
    </source>
</reference>
<feature type="domain" description="Spike glycoprotein fusion" evidence="10">
    <location>
        <begin position="159"/>
        <end position="258"/>
    </location>
</feature>
<evidence type="ECO:0000259" key="10">
    <source>
        <dbReference type="Pfam" id="PF00974"/>
    </source>
</evidence>
<keyword evidence="6 9" id="KW-1133">Transmembrane helix</keyword>
<dbReference type="RefSeq" id="YP_009362185.1">
    <property type="nucleotide sequence ID" value="NC_034538.1"/>
</dbReference>
<dbReference type="EMBL" id="KM205016">
    <property type="protein sequence ID" value="AJR28532.1"/>
    <property type="molecule type" value="Viral_cRNA"/>
</dbReference>